<dbReference type="Proteomes" id="UP000054279">
    <property type="component" value="Unassembled WGS sequence"/>
</dbReference>
<dbReference type="AlphaFoldDB" id="A0A0C9UFK1"/>
<accession>A0A0C9UFK1</accession>
<sequence length="152" mass="16808">MNSQQHPTHSLSTSHHNPYPSLSDVANRHVGNQGTFRSLNDENRPPIQASQPGSPWSSHSSVPRTPKANKPVQRTSSGYLAEPYLPSPRIESRREIEVRAVEVNAGIPQDASFIEEIANAEGLNAVQRMALHKFNNMTPEQRTIAQQAKLIA</sequence>
<keyword evidence="3" id="KW-1185">Reference proteome</keyword>
<organism evidence="2 3">
    <name type="scientific">Sphaerobolus stellatus (strain SS14)</name>
    <dbReference type="NCBI Taxonomy" id="990650"/>
    <lineage>
        <taxon>Eukaryota</taxon>
        <taxon>Fungi</taxon>
        <taxon>Dikarya</taxon>
        <taxon>Basidiomycota</taxon>
        <taxon>Agaricomycotina</taxon>
        <taxon>Agaricomycetes</taxon>
        <taxon>Phallomycetidae</taxon>
        <taxon>Geastrales</taxon>
        <taxon>Sphaerobolaceae</taxon>
        <taxon>Sphaerobolus</taxon>
    </lineage>
</organism>
<reference evidence="2 3" key="1">
    <citation type="submission" date="2014-06" db="EMBL/GenBank/DDBJ databases">
        <title>Evolutionary Origins and Diversification of the Mycorrhizal Mutualists.</title>
        <authorList>
            <consortium name="DOE Joint Genome Institute"/>
            <consortium name="Mycorrhizal Genomics Consortium"/>
            <person name="Kohler A."/>
            <person name="Kuo A."/>
            <person name="Nagy L.G."/>
            <person name="Floudas D."/>
            <person name="Copeland A."/>
            <person name="Barry K.W."/>
            <person name="Cichocki N."/>
            <person name="Veneault-Fourrey C."/>
            <person name="LaButti K."/>
            <person name="Lindquist E.A."/>
            <person name="Lipzen A."/>
            <person name="Lundell T."/>
            <person name="Morin E."/>
            <person name="Murat C."/>
            <person name="Riley R."/>
            <person name="Ohm R."/>
            <person name="Sun H."/>
            <person name="Tunlid A."/>
            <person name="Henrissat B."/>
            <person name="Grigoriev I.V."/>
            <person name="Hibbett D.S."/>
            <person name="Martin F."/>
        </authorList>
    </citation>
    <scope>NUCLEOTIDE SEQUENCE [LARGE SCALE GENOMIC DNA]</scope>
    <source>
        <strain evidence="2 3">SS14</strain>
    </source>
</reference>
<protein>
    <submittedName>
        <fullName evidence="2">Uncharacterized protein</fullName>
    </submittedName>
</protein>
<feature type="compositionally biased region" description="Low complexity" evidence="1">
    <location>
        <begin position="50"/>
        <end position="63"/>
    </location>
</feature>
<dbReference type="EMBL" id="KN837134">
    <property type="protein sequence ID" value="KIJ41793.1"/>
    <property type="molecule type" value="Genomic_DNA"/>
</dbReference>
<dbReference type="HOGENOM" id="CLU_1807445_0_0_1"/>
<evidence type="ECO:0000313" key="2">
    <source>
        <dbReference type="EMBL" id="KIJ41793.1"/>
    </source>
</evidence>
<feature type="compositionally biased region" description="Polar residues" evidence="1">
    <location>
        <begin position="1"/>
        <end position="16"/>
    </location>
</feature>
<name>A0A0C9UFK1_SPHS4</name>
<evidence type="ECO:0000256" key="1">
    <source>
        <dbReference type="SAM" id="MobiDB-lite"/>
    </source>
</evidence>
<feature type="region of interest" description="Disordered" evidence="1">
    <location>
        <begin position="1"/>
        <end position="91"/>
    </location>
</feature>
<gene>
    <name evidence="2" type="ORF">M422DRAFT_255107</name>
</gene>
<proteinExistence type="predicted"/>
<evidence type="ECO:0000313" key="3">
    <source>
        <dbReference type="Proteomes" id="UP000054279"/>
    </source>
</evidence>